<reference evidence="1 3" key="1">
    <citation type="journal article" date="2014" name="BMC Genomics">
        <title>Genome sequence of Anopheles sinensis provides insight into genetics basis of mosquito competence for malaria parasites.</title>
        <authorList>
            <person name="Zhou D."/>
            <person name="Zhang D."/>
            <person name="Ding G."/>
            <person name="Shi L."/>
            <person name="Hou Q."/>
            <person name="Ye Y."/>
            <person name="Xu Y."/>
            <person name="Zhou H."/>
            <person name="Xiong C."/>
            <person name="Li S."/>
            <person name="Yu J."/>
            <person name="Hong S."/>
            <person name="Yu X."/>
            <person name="Zou P."/>
            <person name="Chen C."/>
            <person name="Chang X."/>
            <person name="Wang W."/>
            <person name="Lv Y."/>
            <person name="Sun Y."/>
            <person name="Ma L."/>
            <person name="Shen B."/>
            <person name="Zhu C."/>
        </authorList>
    </citation>
    <scope>NUCLEOTIDE SEQUENCE [LARGE SCALE GENOMIC DNA]</scope>
</reference>
<name>A0A084WDP6_ANOSI</name>
<dbReference type="Proteomes" id="UP000030765">
    <property type="component" value="Unassembled WGS sequence"/>
</dbReference>
<dbReference type="AlphaFoldDB" id="A0A084WDP6"/>
<keyword evidence="3" id="KW-1185">Reference proteome</keyword>
<dbReference type="EnsemblMetazoa" id="ASIC016324-RA">
    <property type="protein sequence ID" value="ASIC016324-PA"/>
    <property type="gene ID" value="ASIC016324"/>
</dbReference>
<reference evidence="2" key="2">
    <citation type="submission" date="2020-05" db="UniProtKB">
        <authorList>
            <consortium name="EnsemblMetazoa"/>
        </authorList>
    </citation>
    <scope>IDENTIFICATION</scope>
</reference>
<sequence length="61" mass="7318">MQPFWPRLNVVFREMYQKCLMDSMPCKKSSPGWFFFNIPIMEDFVLELSFIRNMSSLQGFA</sequence>
<evidence type="ECO:0000313" key="3">
    <source>
        <dbReference type="Proteomes" id="UP000030765"/>
    </source>
</evidence>
<gene>
    <name evidence="1" type="ORF">ZHAS_00016324</name>
</gene>
<accession>A0A084WDP6</accession>
<evidence type="ECO:0000313" key="2">
    <source>
        <dbReference type="EnsemblMetazoa" id="ASIC016324-PA"/>
    </source>
</evidence>
<dbReference type="EMBL" id="ATLV01023048">
    <property type="status" value="NOT_ANNOTATED_CDS"/>
    <property type="molecule type" value="Genomic_DNA"/>
</dbReference>
<organism evidence="1">
    <name type="scientific">Anopheles sinensis</name>
    <name type="common">Mosquito</name>
    <dbReference type="NCBI Taxonomy" id="74873"/>
    <lineage>
        <taxon>Eukaryota</taxon>
        <taxon>Metazoa</taxon>
        <taxon>Ecdysozoa</taxon>
        <taxon>Arthropoda</taxon>
        <taxon>Hexapoda</taxon>
        <taxon>Insecta</taxon>
        <taxon>Pterygota</taxon>
        <taxon>Neoptera</taxon>
        <taxon>Endopterygota</taxon>
        <taxon>Diptera</taxon>
        <taxon>Nematocera</taxon>
        <taxon>Culicoidea</taxon>
        <taxon>Culicidae</taxon>
        <taxon>Anophelinae</taxon>
        <taxon>Anopheles</taxon>
    </lineage>
</organism>
<protein>
    <submittedName>
        <fullName evidence="1 2">Uncharacterized protein</fullName>
    </submittedName>
</protein>
<proteinExistence type="predicted"/>
<evidence type="ECO:0000313" key="1">
    <source>
        <dbReference type="EMBL" id="KFB48340.1"/>
    </source>
</evidence>
<dbReference type="EMBL" id="KE525339">
    <property type="protein sequence ID" value="KFB48340.1"/>
    <property type="molecule type" value="Genomic_DNA"/>
</dbReference>
<dbReference type="VEuPathDB" id="VectorBase:ASIC016324"/>